<reference evidence="1 2" key="2">
    <citation type="journal article" date="2022" name="Mol. Ecol. Resour.">
        <title>The genomes of chicory, endive, great burdock and yacon provide insights into Asteraceae paleo-polyploidization history and plant inulin production.</title>
        <authorList>
            <person name="Fan W."/>
            <person name="Wang S."/>
            <person name="Wang H."/>
            <person name="Wang A."/>
            <person name="Jiang F."/>
            <person name="Liu H."/>
            <person name="Zhao H."/>
            <person name="Xu D."/>
            <person name="Zhang Y."/>
        </authorList>
    </citation>
    <scope>NUCLEOTIDE SEQUENCE [LARGE SCALE GENOMIC DNA]</scope>
    <source>
        <strain evidence="2">cv. Punajuju</strain>
        <tissue evidence="1">Leaves</tissue>
    </source>
</reference>
<comment type="caution">
    <text evidence="1">The sequence shown here is derived from an EMBL/GenBank/DDBJ whole genome shotgun (WGS) entry which is preliminary data.</text>
</comment>
<evidence type="ECO:0000313" key="1">
    <source>
        <dbReference type="EMBL" id="KAI3698530.1"/>
    </source>
</evidence>
<organism evidence="1 2">
    <name type="scientific">Cichorium intybus</name>
    <name type="common">Chicory</name>
    <dbReference type="NCBI Taxonomy" id="13427"/>
    <lineage>
        <taxon>Eukaryota</taxon>
        <taxon>Viridiplantae</taxon>
        <taxon>Streptophyta</taxon>
        <taxon>Embryophyta</taxon>
        <taxon>Tracheophyta</taxon>
        <taxon>Spermatophyta</taxon>
        <taxon>Magnoliopsida</taxon>
        <taxon>eudicotyledons</taxon>
        <taxon>Gunneridae</taxon>
        <taxon>Pentapetalae</taxon>
        <taxon>asterids</taxon>
        <taxon>campanulids</taxon>
        <taxon>Asterales</taxon>
        <taxon>Asteraceae</taxon>
        <taxon>Cichorioideae</taxon>
        <taxon>Cichorieae</taxon>
        <taxon>Cichoriinae</taxon>
        <taxon>Cichorium</taxon>
    </lineage>
</organism>
<sequence>MDTSSLTLKAAIDSVLTENKLSVAQVRVALSHYDYHEKVALSRVMSLYESSPKREEDGACLFEFELTKSNVEPELTKSKVERWPESTPGKKMEPDCSIEREYREESE</sequence>
<proteinExistence type="predicted"/>
<gene>
    <name evidence="1" type="ORF">L2E82_42147</name>
</gene>
<dbReference type="EMBL" id="CM042016">
    <property type="protein sequence ID" value="KAI3698530.1"/>
    <property type="molecule type" value="Genomic_DNA"/>
</dbReference>
<name>A0ACB8ZQX9_CICIN</name>
<evidence type="ECO:0000313" key="2">
    <source>
        <dbReference type="Proteomes" id="UP001055811"/>
    </source>
</evidence>
<keyword evidence="2" id="KW-1185">Reference proteome</keyword>
<accession>A0ACB8ZQX9</accession>
<dbReference type="Proteomes" id="UP001055811">
    <property type="component" value="Linkage Group LG08"/>
</dbReference>
<reference evidence="2" key="1">
    <citation type="journal article" date="2022" name="Mol. Ecol. Resour.">
        <title>The genomes of chicory, endive, great burdock and yacon provide insights into Asteraceae palaeo-polyploidization history and plant inulin production.</title>
        <authorList>
            <person name="Fan W."/>
            <person name="Wang S."/>
            <person name="Wang H."/>
            <person name="Wang A."/>
            <person name="Jiang F."/>
            <person name="Liu H."/>
            <person name="Zhao H."/>
            <person name="Xu D."/>
            <person name="Zhang Y."/>
        </authorList>
    </citation>
    <scope>NUCLEOTIDE SEQUENCE [LARGE SCALE GENOMIC DNA]</scope>
    <source>
        <strain evidence="2">cv. Punajuju</strain>
    </source>
</reference>
<protein>
    <submittedName>
        <fullName evidence="1">Uncharacterized protein</fullName>
    </submittedName>
</protein>